<protein>
    <recommendedName>
        <fullName evidence="5">Lipoprotein</fullName>
    </recommendedName>
</protein>
<feature type="signal peptide" evidence="2">
    <location>
        <begin position="1"/>
        <end position="27"/>
    </location>
</feature>
<proteinExistence type="predicted"/>
<comment type="caution">
    <text evidence="3">The sequence shown here is derived from an EMBL/GenBank/DDBJ whole genome shotgun (WGS) entry which is preliminary data.</text>
</comment>
<feature type="compositionally biased region" description="Low complexity" evidence="1">
    <location>
        <begin position="124"/>
        <end position="134"/>
    </location>
</feature>
<feature type="region of interest" description="Disordered" evidence="1">
    <location>
        <begin position="42"/>
        <end position="100"/>
    </location>
</feature>
<feature type="chain" id="PRO_5042087864" description="Lipoprotein" evidence="2">
    <location>
        <begin position="28"/>
        <end position="310"/>
    </location>
</feature>
<evidence type="ECO:0000256" key="2">
    <source>
        <dbReference type="SAM" id="SignalP"/>
    </source>
</evidence>
<accession>A0AAE2RF98</accession>
<evidence type="ECO:0000256" key="1">
    <source>
        <dbReference type="SAM" id="MobiDB-lite"/>
    </source>
</evidence>
<evidence type="ECO:0000313" key="3">
    <source>
        <dbReference type="EMBL" id="MBF2715387.1"/>
    </source>
</evidence>
<dbReference type="PROSITE" id="PS51257">
    <property type="entry name" value="PROKAR_LIPOPROTEIN"/>
    <property type="match status" value="1"/>
</dbReference>
<dbReference type="RefSeq" id="WP_194416595.1">
    <property type="nucleotide sequence ID" value="NZ_JACXXJ020000005.1"/>
</dbReference>
<name>A0AAE2RF98_AGRVI</name>
<organism evidence="3 4">
    <name type="scientific">Agrobacterium vitis</name>
    <name type="common">Rhizobium vitis</name>
    <dbReference type="NCBI Taxonomy" id="373"/>
    <lineage>
        <taxon>Bacteria</taxon>
        <taxon>Pseudomonadati</taxon>
        <taxon>Pseudomonadota</taxon>
        <taxon>Alphaproteobacteria</taxon>
        <taxon>Hyphomicrobiales</taxon>
        <taxon>Rhizobiaceae</taxon>
        <taxon>Rhizobium/Agrobacterium group</taxon>
        <taxon>Agrobacterium</taxon>
    </lineage>
</organism>
<dbReference type="AlphaFoldDB" id="A0AAE2RF98"/>
<gene>
    <name evidence="3" type="ORF">IEI95_014305</name>
</gene>
<keyword evidence="2" id="KW-0732">Signal</keyword>
<feature type="compositionally biased region" description="Basic and acidic residues" evidence="1">
    <location>
        <begin position="65"/>
        <end position="81"/>
    </location>
</feature>
<dbReference type="Proteomes" id="UP000655037">
    <property type="component" value="Unassembled WGS sequence"/>
</dbReference>
<feature type="compositionally biased region" description="Low complexity" evidence="1">
    <location>
        <begin position="82"/>
        <end position="100"/>
    </location>
</feature>
<reference evidence="3" key="1">
    <citation type="submission" date="2020-11" db="EMBL/GenBank/DDBJ databases">
        <title>Agrobacterium vitis strain K377 genome.</title>
        <authorList>
            <person name="Xi H."/>
        </authorList>
    </citation>
    <scope>NUCLEOTIDE SEQUENCE</scope>
    <source>
        <strain evidence="3">K377</strain>
    </source>
</reference>
<dbReference type="EMBL" id="JACXXJ020000005">
    <property type="protein sequence ID" value="MBF2715387.1"/>
    <property type="molecule type" value="Genomic_DNA"/>
</dbReference>
<feature type="compositionally biased region" description="Low complexity" evidence="1">
    <location>
        <begin position="169"/>
        <end position="185"/>
    </location>
</feature>
<evidence type="ECO:0000313" key="4">
    <source>
        <dbReference type="Proteomes" id="UP000655037"/>
    </source>
</evidence>
<feature type="region of interest" description="Disordered" evidence="1">
    <location>
        <begin position="112"/>
        <end position="188"/>
    </location>
</feature>
<evidence type="ECO:0008006" key="5">
    <source>
        <dbReference type="Google" id="ProtNLM"/>
    </source>
</evidence>
<sequence>MRRPASSIGSALVLALGGLASAGLASAGLAGCSVSDTLTPPLDVGTSGSISKPLTGEDMQTAMRQNEDVPRRPHRQMREQAPEQAYSPYPQQQAQPQNSLEAQAQALQNGYNPVASEPLDGQPRRQQSWQQPERQQNRMHEQADAGSSVSQPEPEEQAALAPQTDEEAAAPASPAPSQQASLAPAGDAGPDSIRFLPIIGAPVEAVTPLSRQLGAEARAKGLMMRSSSGEQARHILKGYFSAYGEGGKITVVYVWDVLDASGNRLHRIQGQQTVPGKAQDPWAAVPASVMQIIANKTLEEYVDWRAKNTG</sequence>